<keyword evidence="5 6" id="KW-0472">Membrane</keyword>
<keyword evidence="9" id="KW-1185">Reference proteome</keyword>
<feature type="transmembrane region" description="Helical" evidence="6">
    <location>
        <begin position="188"/>
        <end position="209"/>
    </location>
</feature>
<dbReference type="KEGG" id="wct:WS74_1331"/>
<accession>A0A075U1Y5</accession>
<evidence type="ECO:0000256" key="4">
    <source>
        <dbReference type="ARBA" id="ARBA00022989"/>
    </source>
</evidence>
<dbReference type="GO" id="GO:0005886">
    <property type="term" value="C:plasma membrane"/>
    <property type="evidence" value="ECO:0007669"/>
    <property type="project" value="UniProtKB-SubCell"/>
</dbReference>
<evidence type="ECO:0000256" key="5">
    <source>
        <dbReference type="ARBA" id="ARBA00023136"/>
    </source>
</evidence>
<evidence type="ECO:0000256" key="3">
    <source>
        <dbReference type="ARBA" id="ARBA00022692"/>
    </source>
</evidence>
<dbReference type="OrthoDB" id="371137at2"/>
<sequence>MTDKELTNEETPQNLAEALEKTERNKYFQWFIQGVSYAGIIFTIWACWQLYKMGAFTDSEVMINLVKGYGIWAPIIFVFIQIIQVVIPIIPGGVTLAAGVMIFGPWWGFVYNYVGIVVGSFILFWLGRKYGMKLVEAFVSQKVMDKYMTKLDTKGWRTTFAVMILLPVAPDDALVLLTSLTRMTWREFFWIIVLCKPATVAAYSFGMMYGMEWLTKLLG</sequence>
<dbReference type="AlphaFoldDB" id="A0A075U1Y5"/>
<evidence type="ECO:0000313" key="8">
    <source>
        <dbReference type="EMBL" id="AIM63580.1"/>
    </source>
</evidence>
<name>A0A075U1Y5_9LACO</name>
<dbReference type="EMBL" id="CP009223">
    <property type="protein sequence ID" value="AIM63580.1"/>
    <property type="molecule type" value="Genomic_DNA"/>
</dbReference>
<dbReference type="Proteomes" id="UP000029079">
    <property type="component" value="Chromosome"/>
</dbReference>
<dbReference type="InterPro" id="IPR032816">
    <property type="entry name" value="VTT_dom"/>
</dbReference>
<organism evidence="8 9">
    <name type="scientific">Weissella ceti</name>
    <dbReference type="NCBI Taxonomy" id="759620"/>
    <lineage>
        <taxon>Bacteria</taxon>
        <taxon>Bacillati</taxon>
        <taxon>Bacillota</taxon>
        <taxon>Bacilli</taxon>
        <taxon>Lactobacillales</taxon>
        <taxon>Lactobacillaceae</taxon>
        <taxon>Weissella</taxon>
    </lineage>
</organism>
<feature type="transmembrane region" description="Helical" evidence="6">
    <location>
        <begin position="69"/>
        <end position="90"/>
    </location>
</feature>
<keyword evidence="3 6" id="KW-0812">Transmembrane</keyword>
<keyword evidence="4 6" id="KW-1133">Transmembrane helix</keyword>
<feature type="transmembrane region" description="Helical" evidence="6">
    <location>
        <begin position="27"/>
        <end position="48"/>
    </location>
</feature>
<dbReference type="InterPro" id="IPR015414">
    <property type="entry name" value="TMEM64"/>
</dbReference>
<evidence type="ECO:0000256" key="2">
    <source>
        <dbReference type="ARBA" id="ARBA00022475"/>
    </source>
</evidence>
<feature type="domain" description="VTT" evidence="7">
    <location>
        <begin position="90"/>
        <end position="205"/>
    </location>
</feature>
<comment type="caution">
    <text evidence="6">Lacks conserved residue(s) required for the propagation of feature annotation.</text>
</comment>
<proteinExistence type="inferred from homology"/>
<reference evidence="8 9" key="1">
    <citation type="journal article" date="2014" name="Genome Announc.">
        <title>Complete Genome Sequences of Fish Pathogenic Weissella ceti Strains WS74 and WS105.</title>
        <authorList>
            <person name="Figueiredo H.C."/>
            <person name="Leal C.A."/>
            <person name="Dorella F.A."/>
            <person name="Carvalho A.F."/>
            <person name="Soares S.C."/>
            <person name="Pereira F.L."/>
            <person name="Azevedo V.A."/>
        </authorList>
    </citation>
    <scope>NUCLEOTIDE SEQUENCE [LARGE SCALE GENOMIC DNA]</scope>
    <source>
        <strain evidence="8 9">WS74</strain>
    </source>
</reference>
<comment type="subcellular location">
    <subcellularLocation>
        <location evidence="1 6">Cell membrane</location>
        <topology evidence="1 6">Multi-pass membrane protein</topology>
    </subcellularLocation>
</comment>
<reference evidence="9" key="2">
    <citation type="submission" date="2014-08" db="EMBL/GenBank/DDBJ databases">
        <title>Complete genome of Weissella ceti strain WS74 isolated from diseased rainbow trout in Brazil.</title>
        <authorList>
            <person name="Figueiredo H.C.P."/>
            <person name="Leal C.A.G."/>
            <person name="Pereira F.L."/>
            <person name="Soares S.C."/>
            <person name="Dorella F.A."/>
            <person name="Carvalho A.F."/>
            <person name="Azevedo V.A.C."/>
        </authorList>
    </citation>
    <scope>NUCLEOTIDE SEQUENCE [LARGE SCALE GENOMIC DNA]</scope>
    <source>
        <strain evidence="9">WS74</strain>
    </source>
</reference>
<evidence type="ECO:0000313" key="9">
    <source>
        <dbReference type="Proteomes" id="UP000029079"/>
    </source>
</evidence>
<evidence type="ECO:0000259" key="7">
    <source>
        <dbReference type="Pfam" id="PF09335"/>
    </source>
</evidence>
<feature type="transmembrane region" description="Helical" evidence="6">
    <location>
        <begin position="110"/>
        <end position="127"/>
    </location>
</feature>
<dbReference type="PANTHER" id="PTHR12677:SF49">
    <property type="entry name" value="TVP38_TMEM64 FAMILY MEMBRANE PROTEIN"/>
    <property type="match status" value="1"/>
</dbReference>
<evidence type="ECO:0000256" key="1">
    <source>
        <dbReference type="ARBA" id="ARBA00004651"/>
    </source>
</evidence>
<gene>
    <name evidence="8" type="ORF">WS74_1331</name>
</gene>
<dbReference type="KEGG" id="wce:WS08_1260"/>
<keyword evidence="2 6" id="KW-1003">Cell membrane</keyword>
<evidence type="ECO:0000256" key="6">
    <source>
        <dbReference type="RuleBase" id="RU366058"/>
    </source>
</evidence>
<dbReference type="STRING" id="759620.WS105_1326"/>
<dbReference type="Pfam" id="PF09335">
    <property type="entry name" value="VTT_dom"/>
    <property type="match status" value="1"/>
</dbReference>
<dbReference type="PANTHER" id="PTHR12677">
    <property type="entry name" value="GOLGI APPARATUS MEMBRANE PROTEIN TVP38-RELATED"/>
    <property type="match status" value="1"/>
</dbReference>
<protein>
    <recommendedName>
        <fullName evidence="6">TVP38/TMEM64 family membrane protein</fullName>
    </recommendedName>
</protein>
<comment type="similarity">
    <text evidence="6">Belongs to the TVP38/TMEM64 family.</text>
</comment>
<dbReference type="RefSeq" id="WP_009765203.1">
    <property type="nucleotide sequence ID" value="NZ_CP009223.1"/>
</dbReference>